<evidence type="ECO:0000256" key="5">
    <source>
        <dbReference type="ARBA" id="ARBA00022741"/>
    </source>
</evidence>
<dbReference type="PROSITE" id="PS50893">
    <property type="entry name" value="ABC_TRANSPORTER_2"/>
    <property type="match status" value="2"/>
</dbReference>
<comment type="caution">
    <text evidence="14">The sequence shown here is derived from an EMBL/GenBank/DDBJ whole genome shotgun (WGS) entry which is preliminary data.</text>
</comment>
<dbReference type="SMART" id="SM00382">
    <property type="entry name" value="AAA"/>
    <property type="match status" value="2"/>
</dbReference>
<dbReference type="GO" id="GO:0140359">
    <property type="term" value="F:ABC-type transporter activity"/>
    <property type="evidence" value="ECO:0007669"/>
    <property type="project" value="InterPro"/>
</dbReference>
<dbReference type="SUPFAM" id="SSF90123">
    <property type="entry name" value="ABC transporter transmembrane region"/>
    <property type="match status" value="2"/>
</dbReference>
<evidence type="ECO:0000256" key="7">
    <source>
        <dbReference type="ARBA" id="ARBA00022989"/>
    </source>
</evidence>
<dbReference type="InterPro" id="IPR036640">
    <property type="entry name" value="ABC1_TM_sf"/>
</dbReference>
<feature type="transmembrane region" description="Helical" evidence="11">
    <location>
        <begin position="779"/>
        <end position="802"/>
    </location>
</feature>
<dbReference type="FunFam" id="3.40.50.300:FF:000997">
    <property type="entry name" value="Multidrug resistance-associated protein 1"/>
    <property type="match status" value="1"/>
</dbReference>
<keyword evidence="15" id="KW-1185">Reference proteome</keyword>
<keyword evidence="6" id="KW-0067">ATP-binding</keyword>
<dbReference type="Gene3D" id="3.40.50.300">
    <property type="entry name" value="P-loop containing nucleotide triphosphate hydrolases"/>
    <property type="match status" value="2"/>
</dbReference>
<dbReference type="InterPro" id="IPR027417">
    <property type="entry name" value="P-loop_NTPase"/>
</dbReference>
<keyword evidence="7 11" id="KW-1133">Transmembrane helix</keyword>
<dbReference type="Gene3D" id="1.20.1560.10">
    <property type="entry name" value="ABC transporter type 1, transmembrane domain"/>
    <property type="match status" value="2"/>
</dbReference>
<dbReference type="PROSITE" id="PS50929">
    <property type="entry name" value="ABC_TM1F"/>
    <property type="match status" value="2"/>
</dbReference>
<feature type="domain" description="ABC transmembrane type-1" evidence="13">
    <location>
        <begin position="111"/>
        <end position="390"/>
    </location>
</feature>
<feature type="compositionally biased region" description="Low complexity" evidence="10">
    <location>
        <begin position="440"/>
        <end position="450"/>
    </location>
</feature>
<dbReference type="InterPro" id="IPR044726">
    <property type="entry name" value="ABCC_6TM_D2"/>
</dbReference>
<dbReference type="InterPro" id="IPR003593">
    <property type="entry name" value="AAA+_ATPase"/>
</dbReference>
<dbReference type="GO" id="GO:0005524">
    <property type="term" value="F:ATP binding"/>
    <property type="evidence" value="ECO:0007669"/>
    <property type="project" value="UniProtKB-KW"/>
</dbReference>
<sequence length="1311" mass="143057">MVEKAIAASSKTESSRPRIEWNPASFATVGWILPLLRRGAKKPLEEEDLPLLAPKETAAHSVHWLDKFTAEAAEYSRAIAKNPDEKNTRKAPHLLNALMPHVLGVFVFNGVCQAILVTLNLTMSLMVGVVTNYLNGSYNGPSTFNNGYALAFLLFGMQLLSIFSSTISSSLTNITNVRMGAALTSAIYKKSLNLASKSRQKYPAGTINTLCITDVTNVKGFIDAFNQTWSMPIQVIVAIYLVSTLLKASTAVAAGVFIGIGSLAFLFMPRLGAAMGGYMKAQDSRTTAFREFLYGVKVVKYHALEEHVESRINAARSEQIKSLKIFVKNIVMLLFVLIAQQQLTTPLTIVTYGALGNNMDPATIFVAFSLLSGLTGISGSLSSIISGLAQAFASYNRIYEFLIAEEADQSETPVMLPADASEKAAIVLDKASFTWESSKNAEAPKPAAKPKMGKKNKKDKKEEVEMAAIVPDVVDTDIFTLEGFDLTIKKGSLVAVVGATGSGKSSLLSAITGGMRKTGGQATVYGSVGYCPQEPWIISGSVEDNITLLDETLKGACNHAVQACALSRDLASLSNGLGTQIGEKGINLSGGQKARIALARAIARNPDIFVLDDPLSALDAHVGKEIFEGTILGSPMKGKTVIIATHLLHILPKVDNVIVMEQGKIVQNGTFKELMVDTNGRLFETMKDYHLDEETEKEEVAKKEEKTVDNKKEEAVAEDRQVGTVSFATYKSYFKACGISSGVWILVISVFCVLLTIGNELLLSAWTSNFLKFSNQMDYVYIYSGLSVFTPIMWAVVCILTLNMAVKGGEHFHDEALKSILAAPMFFFDTQPIGRLLNRMTADVGHLDRDIGMILTNLSVNFGSAIGTMVLLWIVSWQFIPISIPLIAVSIFLFQFYRKSYRELKRLNSIMQSPLAAHISETMSGLPTVLSYCANDIFIQRQLFKLDQSNLAAMLFSHAQLWFMLRLEFIGALLTLALSLLGVTNIVDKRFISLALTATMSWIHSLNASLFLFGNLEASMVSVERLNHYAHDLPQEAARVLPKDGKLVNWPTAGAVEIKNLEIAYEARPDHVVINGISLKIQAGEKIGIVGRTGSGKSTLMDAFFRLMEANKGAIEIDGENIATLGLKKLRSSIQMIPQNPILFDGTVRSNVDVVGKYSDDDIWYALECCGMKEYISGLNEKLESPITEGGANLSAGQRQLLCLAKVLLQKSKILIMDEATSSVDAESDLRIQDSMKTHFKDATVISIAHRLNTIAAFDRILVLDHGKVAEFEAPHLLLSRNSIFAEMVNATGVANAAVIRAIAKEHYEQQ</sequence>
<feature type="domain" description="ABC transporter" evidence="12">
    <location>
        <begin position="464"/>
        <end position="687"/>
    </location>
</feature>
<feature type="domain" description="ABC transporter" evidence="12">
    <location>
        <begin position="1056"/>
        <end position="1291"/>
    </location>
</feature>
<dbReference type="CDD" id="cd18580">
    <property type="entry name" value="ABC_6TM_ABCC_D2"/>
    <property type="match status" value="1"/>
</dbReference>
<name>A0A1Y2BZK2_9FUNG</name>
<feature type="transmembrane region" description="Helical" evidence="11">
    <location>
        <begin position="880"/>
        <end position="897"/>
    </location>
</feature>
<feature type="domain" description="ABC transmembrane type-1" evidence="13">
    <location>
        <begin position="743"/>
        <end position="1016"/>
    </location>
</feature>
<feature type="transmembrane region" description="Helical" evidence="11">
    <location>
        <begin position="325"/>
        <end position="343"/>
    </location>
</feature>
<evidence type="ECO:0000256" key="10">
    <source>
        <dbReference type="SAM" id="MobiDB-lite"/>
    </source>
</evidence>
<dbReference type="InterPro" id="IPR044746">
    <property type="entry name" value="ABCC_6TM_D1"/>
</dbReference>
<evidence type="ECO:0000256" key="6">
    <source>
        <dbReference type="ARBA" id="ARBA00022840"/>
    </source>
</evidence>
<feature type="coiled-coil region" evidence="9">
    <location>
        <begin position="694"/>
        <end position="721"/>
    </location>
</feature>
<evidence type="ECO:0000313" key="15">
    <source>
        <dbReference type="Proteomes" id="UP000193642"/>
    </source>
</evidence>
<dbReference type="Proteomes" id="UP000193642">
    <property type="component" value="Unassembled WGS sequence"/>
</dbReference>
<feature type="region of interest" description="Disordered" evidence="10">
    <location>
        <begin position="438"/>
        <end position="460"/>
    </location>
</feature>
<dbReference type="OrthoDB" id="6500128at2759"/>
<proteinExistence type="predicted"/>
<dbReference type="Pfam" id="PF00005">
    <property type="entry name" value="ABC_tran"/>
    <property type="match status" value="2"/>
</dbReference>
<gene>
    <name evidence="14" type="ORF">BCR33DRAFT_699576</name>
</gene>
<reference evidence="14 15" key="1">
    <citation type="submission" date="2016-07" db="EMBL/GenBank/DDBJ databases">
        <title>Pervasive Adenine N6-methylation of Active Genes in Fungi.</title>
        <authorList>
            <consortium name="DOE Joint Genome Institute"/>
            <person name="Mondo S.J."/>
            <person name="Dannebaum R.O."/>
            <person name="Kuo R.C."/>
            <person name="Labutti K."/>
            <person name="Haridas S."/>
            <person name="Kuo A."/>
            <person name="Salamov A."/>
            <person name="Ahrendt S.R."/>
            <person name="Lipzen A."/>
            <person name="Sullivan W."/>
            <person name="Andreopoulos W.B."/>
            <person name="Clum A."/>
            <person name="Lindquist E."/>
            <person name="Daum C."/>
            <person name="Ramamoorthy G.K."/>
            <person name="Gryganskyi A."/>
            <person name="Culley D."/>
            <person name="Magnuson J.K."/>
            <person name="James T.Y."/>
            <person name="O'Malley M.A."/>
            <person name="Stajich J.E."/>
            <person name="Spatafora J.W."/>
            <person name="Visel A."/>
            <person name="Grigoriev I.V."/>
        </authorList>
    </citation>
    <scope>NUCLEOTIDE SEQUENCE [LARGE SCALE GENOMIC DNA]</scope>
    <source>
        <strain evidence="14 15">JEL800</strain>
    </source>
</reference>
<comment type="subcellular location">
    <subcellularLocation>
        <location evidence="1">Vacuole membrane</location>
        <topology evidence="1">Multi-pass membrane protein</topology>
    </subcellularLocation>
</comment>
<dbReference type="CDD" id="cd03244">
    <property type="entry name" value="ABCC_MRP_domain2"/>
    <property type="match status" value="1"/>
</dbReference>
<feature type="transmembrane region" description="Helical" evidence="11">
    <location>
        <begin position="147"/>
        <end position="169"/>
    </location>
</feature>
<feature type="transmembrane region" description="Helical" evidence="11">
    <location>
        <begin position="102"/>
        <end position="127"/>
    </location>
</feature>
<organism evidence="14 15">
    <name type="scientific">Rhizoclosmatium globosum</name>
    <dbReference type="NCBI Taxonomy" id="329046"/>
    <lineage>
        <taxon>Eukaryota</taxon>
        <taxon>Fungi</taxon>
        <taxon>Fungi incertae sedis</taxon>
        <taxon>Chytridiomycota</taxon>
        <taxon>Chytridiomycota incertae sedis</taxon>
        <taxon>Chytridiomycetes</taxon>
        <taxon>Chytridiales</taxon>
        <taxon>Chytriomycetaceae</taxon>
        <taxon>Rhizoclosmatium</taxon>
    </lineage>
</organism>
<dbReference type="EMBL" id="MCGO01000036">
    <property type="protein sequence ID" value="ORY40191.1"/>
    <property type="molecule type" value="Genomic_DNA"/>
</dbReference>
<keyword evidence="3 11" id="KW-0812">Transmembrane</keyword>
<dbReference type="GO" id="GO:0016887">
    <property type="term" value="F:ATP hydrolysis activity"/>
    <property type="evidence" value="ECO:0007669"/>
    <property type="project" value="InterPro"/>
</dbReference>
<evidence type="ECO:0000256" key="2">
    <source>
        <dbReference type="ARBA" id="ARBA00022448"/>
    </source>
</evidence>
<keyword evidence="9" id="KW-0175">Coiled coil</keyword>
<dbReference type="FunFam" id="3.40.50.300:FF:000630">
    <property type="entry name" value="ATP-binding cassette (ABC) transporter, putative"/>
    <property type="match status" value="1"/>
</dbReference>
<dbReference type="SUPFAM" id="SSF52540">
    <property type="entry name" value="P-loop containing nucleoside triphosphate hydrolases"/>
    <property type="match status" value="2"/>
</dbReference>
<dbReference type="InterPro" id="IPR017871">
    <property type="entry name" value="ABC_transporter-like_CS"/>
</dbReference>
<dbReference type="InterPro" id="IPR011527">
    <property type="entry name" value="ABC1_TM_dom"/>
</dbReference>
<keyword evidence="2" id="KW-0813">Transport</keyword>
<evidence type="ECO:0000259" key="13">
    <source>
        <dbReference type="PROSITE" id="PS50929"/>
    </source>
</evidence>
<dbReference type="InterPro" id="IPR050173">
    <property type="entry name" value="ABC_transporter_C-like"/>
</dbReference>
<dbReference type="InterPro" id="IPR003439">
    <property type="entry name" value="ABC_transporter-like_ATP-bd"/>
</dbReference>
<dbReference type="FunFam" id="1.20.1560.10:FF:000013">
    <property type="entry name" value="ABC transporter C family member 2"/>
    <property type="match status" value="1"/>
</dbReference>
<evidence type="ECO:0000256" key="9">
    <source>
        <dbReference type="SAM" id="Coils"/>
    </source>
</evidence>
<protein>
    <submittedName>
        <fullName evidence="14">p-loop containing nucleoside triphosphate hydrolase protein</fullName>
    </submittedName>
</protein>
<dbReference type="PANTHER" id="PTHR24223">
    <property type="entry name" value="ATP-BINDING CASSETTE SUB-FAMILY C"/>
    <property type="match status" value="1"/>
</dbReference>
<dbReference type="PANTHER" id="PTHR24223:SF443">
    <property type="entry name" value="MULTIDRUG-RESISTANCE LIKE PROTEIN 1, ISOFORM I"/>
    <property type="match status" value="1"/>
</dbReference>
<evidence type="ECO:0000256" key="1">
    <source>
        <dbReference type="ARBA" id="ARBA00004128"/>
    </source>
</evidence>
<evidence type="ECO:0000256" key="8">
    <source>
        <dbReference type="ARBA" id="ARBA00023136"/>
    </source>
</evidence>
<dbReference type="Pfam" id="PF00664">
    <property type="entry name" value="ABC_membrane"/>
    <property type="match status" value="2"/>
</dbReference>
<dbReference type="CDD" id="cd18579">
    <property type="entry name" value="ABC_6TM_ABCC_D1"/>
    <property type="match status" value="1"/>
</dbReference>
<evidence type="ECO:0000259" key="12">
    <source>
        <dbReference type="PROSITE" id="PS50893"/>
    </source>
</evidence>
<accession>A0A1Y2BZK2</accession>
<keyword evidence="4" id="KW-0677">Repeat</keyword>
<evidence type="ECO:0000256" key="3">
    <source>
        <dbReference type="ARBA" id="ARBA00022692"/>
    </source>
</evidence>
<keyword evidence="8 11" id="KW-0472">Membrane</keyword>
<evidence type="ECO:0000256" key="11">
    <source>
        <dbReference type="SAM" id="Phobius"/>
    </source>
</evidence>
<keyword evidence="14" id="KW-0378">Hydrolase</keyword>
<feature type="transmembrane region" description="Helical" evidence="11">
    <location>
        <begin position="963"/>
        <end position="986"/>
    </location>
</feature>
<dbReference type="PROSITE" id="PS00211">
    <property type="entry name" value="ABC_TRANSPORTER_1"/>
    <property type="match status" value="2"/>
</dbReference>
<dbReference type="STRING" id="329046.A0A1Y2BZK2"/>
<feature type="transmembrane region" description="Helical" evidence="11">
    <location>
        <begin position="363"/>
        <end position="389"/>
    </location>
</feature>
<dbReference type="CDD" id="cd03250">
    <property type="entry name" value="ABCC_MRP_domain1"/>
    <property type="match status" value="1"/>
</dbReference>
<feature type="transmembrane region" description="Helical" evidence="11">
    <location>
        <begin position="229"/>
        <end position="246"/>
    </location>
</feature>
<evidence type="ECO:0000256" key="4">
    <source>
        <dbReference type="ARBA" id="ARBA00022737"/>
    </source>
</evidence>
<feature type="transmembrane region" description="Helical" evidence="11">
    <location>
        <begin position="992"/>
        <end position="1013"/>
    </location>
</feature>
<feature type="transmembrane region" description="Helical" evidence="11">
    <location>
        <begin position="736"/>
        <end position="759"/>
    </location>
</feature>
<feature type="transmembrane region" description="Helical" evidence="11">
    <location>
        <begin position="252"/>
        <end position="271"/>
    </location>
</feature>
<evidence type="ECO:0000313" key="14">
    <source>
        <dbReference type="EMBL" id="ORY40191.1"/>
    </source>
</evidence>
<dbReference type="GO" id="GO:0000329">
    <property type="term" value="C:fungal-type vacuole membrane"/>
    <property type="evidence" value="ECO:0007669"/>
    <property type="project" value="UniProtKB-ARBA"/>
</dbReference>
<keyword evidence="5" id="KW-0547">Nucleotide-binding</keyword>